<dbReference type="AlphaFoldDB" id="A0A9X2CTX7"/>
<dbReference type="PROSITE" id="PS51186">
    <property type="entry name" value="GNAT"/>
    <property type="match status" value="1"/>
</dbReference>
<feature type="domain" description="N-acetyltransferase" evidence="1">
    <location>
        <begin position="3"/>
        <end position="148"/>
    </location>
</feature>
<evidence type="ECO:0000313" key="3">
    <source>
        <dbReference type="Proteomes" id="UP001139150"/>
    </source>
</evidence>
<dbReference type="RefSeq" id="WP_250096809.1">
    <property type="nucleotide sequence ID" value="NZ_JAKRYL010000012.1"/>
</dbReference>
<accession>A0A9X2CTX7</accession>
<dbReference type="EMBL" id="JAKRYL010000012">
    <property type="protein sequence ID" value="MCL7747914.1"/>
    <property type="molecule type" value="Genomic_DNA"/>
</dbReference>
<dbReference type="Gene3D" id="3.40.630.30">
    <property type="match status" value="1"/>
</dbReference>
<sequence>MGIVVRKAKNKDMLPIQRLVAKAGLRDEGIEQYIESFLVVEDEEESLIGTVGVEKYEENGLLRSLVLDSPIWNAKLSLEFLQLTLKYAEEQHIETVYLCAKGTNALFHQLGFREVDKKDVPESLKHSEHFKRNATEKAEAKVWACELTE</sequence>
<evidence type="ECO:0000313" key="2">
    <source>
        <dbReference type="EMBL" id="MCL7747914.1"/>
    </source>
</evidence>
<dbReference type="Pfam" id="PF00583">
    <property type="entry name" value="Acetyltransf_1"/>
    <property type="match status" value="1"/>
</dbReference>
<evidence type="ECO:0000259" key="1">
    <source>
        <dbReference type="PROSITE" id="PS51186"/>
    </source>
</evidence>
<gene>
    <name evidence="2" type="ORF">MF646_12355</name>
</gene>
<keyword evidence="3" id="KW-1185">Reference proteome</keyword>
<dbReference type="InterPro" id="IPR016181">
    <property type="entry name" value="Acyl_CoA_acyltransferase"/>
</dbReference>
<dbReference type="GO" id="GO:0016747">
    <property type="term" value="F:acyltransferase activity, transferring groups other than amino-acyl groups"/>
    <property type="evidence" value="ECO:0007669"/>
    <property type="project" value="InterPro"/>
</dbReference>
<protein>
    <recommendedName>
        <fullName evidence="1">N-acetyltransferase domain-containing protein</fullName>
    </recommendedName>
</protein>
<organism evidence="2 3">
    <name type="scientific">Halalkalibacter alkaliphilus</name>
    <dbReference type="NCBI Taxonomy" id="2917993"/>
    <lineage>
        <taxon>Bacteria</taxon>
        <taxon>Bacillati</taxon>
        <taxon>Bacillota</taxon>
        <taxon>Bacilli</taxon>
        <taxon>Bacillales</taxon>
        <taxon>Bacillaceae</taxon>
        <taxon>Halalkalibacter</taxon>
    </lineage>
</organism>
<dbReference type="InterPro" id="IPR000182">
    <property type="entry name" value="GNAT_dom"/>
</dbReference>
<name>A0A9X2CTX7_9BACI</name>
<comment type="caution">
    <text evidence="2">The sequence shown here is derived from an EMBL/GenBank/DDBJ whole genome shotgun (WGS) entry which is preliminary data.</text>
</comment>
<dbReference type="SUPFAM" id="SSF55729">
    <property type="entry name" value="Acyl-CoA N-acyltransferases (Nat)"/>
    <property type="match status" value="1"/>
</dbReference>
<proteinExistence type="predicted"/>
<dbReference type="Proteomes" id="UP001139150">
    <property type="component" value="Unassembled WGS sequence"/>
</dbReference>
<reference evidence="2" key="1">
    <citation type="submission" date="2022-02" db="EMBL/GenBank/DDBJ databases">
        <title>Halalkalibacter sp. nov. isolated from Lonar Lake, India.</title>
        <authorList>
            <person name="Joshi A."/>
            <person name="Thite S."/>
            <person name="Lodha T."/>
        </authorList>
    </citation>
    <scope>NUCLEOTIDE SEQUENCE</scope>
    <source>
        <strain evidence="2">MEB205</strain>
    </source>
</reference>